<dbReference type="RefSeq" id="WP_149161084.1">
    <property type="nucleotide sequence ID" value="NZ_CP043505.1"/>
</dbReference>
<evidence type="ECO:0000256" key="1">
    <source>
        <dbReference type="ARBA" id="ARBA00008857"/>
    </source>
</evidence>
<gene>
    <name evidence="7" type="ORF">FLP10_12045</name>
</gene>
<comment type="similarity">
    <text evidence="1">Belongs to the 'phage' integrase family.</text>
</comment>
<dbReference type="EMBL" id="CP043505">
    <property type="protein sequence ID" value="QEO15066.1"/>
    <property type="molecule type" value="Genomic_DNA"/>
</dbReference>
<dbReference type="PANTHER" id="PTHR30349">
    <property type="entry name" value="PHAGE INTEGRASE-RELATED"/>
    <property type="match status" value="1"/>
</dbReference>
<sequence length="432" mass="47701">MAGRPTKDTPSRVDPRTGRPLPEGIRWRADRQRYQIRVVAPSVEGGAAERSRTFLTLAEAKRELAKMVAGRNPNGSMTLDQWYDTYWPAIESSIRPATARSYGVAWRLRVKPSLGRHRLDEITSPMIESAMVAWSGGASAKNDALAVLSRLLDGARRSRFIDYNPAREVKRPSMRESISPVSRALTLEQIATLLDLIPDGVYRRYFAALVYTGMRAGEATALRVGDVDFGRGVIRVSRSLSPGMRGELIEQSPKSHKSRDVPLIDALRPYAEAAARGKRGSDLLFDGPDGGRLTNHNARRAVGWEALREVIGRPDLRIHDLRHTFATILFDAGATAPDVQATLGHSSLQVTERYSRAREGVAIRAGAALNDALKRADESTGKSTDRSIGRNADKRTAKTAGPEPEMAQRRTRRTVNGTLMAQPHRRPRGMSR</sequence>
<protein>
    <submittedName>
        <fullName evidence="7">Site-specific integrase</fullName>
    </submittedName>
</protein>
<dbReference type="GO" id="GO:0015074">
    <property type="term" value="P:DNA integration"/>
    <property type="evidence" value="ECO:0007669"/>
    <property type="project" value="UniProtKB-KW"/>
</dbReference>
<dbReference type="CDD" id="cd01189">
    <property type="entry name" value="INT_ICEBs1_C_like"/>
    <property type="match status" value="1"/>
</dbReference>
<keyword evidence="3" id="KW-0238">DNA-binding</keyword>
<feature type="compositionally biased region" description="Basic and acidic residues" evidence="5">
    <location>
        <begin position="1"/>
        <end position="17"/>
    </location>
</feature>
<dbReference type="KEGG" id="ail:FLP10_12045"/>
<dbReference type="GO" id="GO:0006310">
    <property type="term" value="P:DNA recombination"/>
    <property type="evidence" value="ECO:0007669"/>
    <property type="project" value="UniProtKB-KW"/>
</dbReference>
<dbReference type="GO" id="GO:0003677">
    <property type="term" value="F:DNA binding"/>
    <property type="evidence" value="ECO:0007669"/>
    <property type="project" value="UniProtKB-KW"/>
</dbReference>
<dbReference type="OrthoDB" id="1822491at2"/>
<keyword evidence="4" id="KW-0233">DNA recombination</keyword>
<evidence type="ECO:0000256" key="5">
    <source>
        <dbReference type="SAM" id="MobiDB-lite"/>
    </source>
</evidence>
<dbReference type="Gene3D" id="1.10.443.10">
    <property type="entry name" value="Intergrase catalytic core"/>
    <property type="match status" value="1"/>
</dbReference>
<dbReference type="Pfam" id="PF14659">
    <property type="entry name" value="Phage_int_SAM_3"/>
    <property type="match status" value="1"/>
</dbReference>
<feature type="compositionally biased region" description="Basic residues" evidence="5">
    <location>
        <begin position="423"/>
        <end position="432"/>
    </location>
</feature>
<keyword evidence="2" id="KW-0229">DNA integration</keyword>
<proteinExistence type="inferred from homology"/>
<feature type="region of interest" description="Disordered" evidence="5">
    <location>
        <begin position="374"/>
        <end position="432"/>
    </location>
</feature>
<evidence type="ECO:0000313" key="7">
    <source>
        <dbReference type="EMBL" id="QEO15066.1"/>
    </source>
</evidence>
<dbReference type="InterPro" id="IPR013762">
    <property type="entry name" value="Integrase-like_cat_sf"/>
</dbReference>
<accession>A0A5C1YFU9</accession>
<evidence type="ECO:0000313" key="8">
    <source>
        <dbReference type="Proteomes" id="UP000324678"/>
    </source>
</evidence>
<dbReference type="PANTHER" id="PTHR30349:SF64">
    <property type="entry name" value="PROPHAGE INTEGRASE INTD-RELATED"/>
    <property type="match status" value="1"/>
</dbReference>
<dbReference type="Pfam" id="PF00589">
    <property type="entry name" value="Phage_integrase"/>
    <property type="match status" value="1"/>
</dbReference>
<reference evidence="7 8" key="1">
    <citation type="submission" date="2019-09" db="EMBL/GenBank/DDBJ databases">
        <title>Genome sequencing of strain KACC 19306.</title>
        <authorList>
            <person name="Heo J."/>
            <person name="Kim S.-J."/>
            <person name="Kim J.-S."/>
            <person name="Hong S.-B."/>
            <person name="Kwon S.-W."/>
        </authorList>
    </citation>
    <scope>NUCLEOTIDE SEQUENCE [LARGE SCALE GENOMIC DNA]</scope>
    <source>
        <strain evidence="7 8">KACC 19306</strain>
    </source>
</reference>
<dbReference type="InterPro" id="IPR004107">
    <property type="entry name" value="Integrase_SAM-like_N"/>
</dbReference>
<evidence type="ECO:0000256" key="3">
    <source>
        <dbReference type="ARBA" id="ARBA00023125"/>
    </source>
</evidence>
<dbReference type="InterPro" id="IPR010998">
    <property type="entry name" value="Integrase_recombinase_N"/>
</dbReference>
<dbReference type="InterPro" id="IPR011010">
    <property type="entry name" value="DNA_brk_join_enz"/>
</dbReference>
<dbReference type="AlphaFoldDB" id="A0A5C1YFU9"/>
<organism evidence="7 8">
    <name type="scientific">Agromyces intestinalis</name>
    <dbReference type="NCBI Taxonomy" id="2592652"/>
    <lineage>
        <taxon>Bacteria</taxon>
        <taxon>Bacillati</taxon>
        <taxon>Actinomycetota</taxon>
        <taxon>Actinomycetes</taxon>
        <taxon>Micrococcales</taxon>
        <taxon>Microbacteriaceae</taxon>
        <taxon>Agromyces</taxon>
    </lineage>
</organism>
<evidence type="ECO:0000256" key="4">
    <source>
        <dbReference type="ARBA" id="ARBA00023172"/>
    </source>
</evidence>
<feature type="region of interest" description="Disordered" evidence="5">
    <location>
        <begin position="1"/>
        <end position="23"/>
    </location>
</feature>
<dbReference type="InterPro" id="IPR002104">
    <property type="entry name" value="Integrase_catalytic"/>
</dbReference>
<evidence type="ECO:0000256" key="2">
    <source>
        <dbReference type="ARBA" id="ARBA00022908"/>
    </source>
</evidence>
<feature type="compositionally biased region" description="Basic and acidic residues" evidence="5">
    <location>
        <begin position="374"/>
        <end position="396"/>
    </location>
</feature>
<dbReference type="PROSITE" id="PS51898">
    <property type="entry name" value="TYR_RECOMBINASE"/>
    <property type="match status" value="1"/>
</dbReference>
<keyword evidence="8" id="KW-1185">Reference proteome</keyword>
<dbReference type="Proteomes" id="UP000324678">
    <property type="component" value="Chromosome"/>
</dbReference>
<name>A0A5C1YFU9_9MICO</name>
<dbReference type="InterPro" id="IPR050090">
    <property type="entry name" value="Tyrosine_recombinase_XerCD"/>
</dbReference>
<feature type="domain" description="Tyr recombinase" evidence="6">
    <location>
        <begin position="180"/>
        <end position="368"/>
    </location>
</feature>
<evidence type="ECO:0000259" key="6">
    <source>
        <dbReference type="PROSITE" id="PS51898"/>
    </source>
</evidence>
<dbReference type="Gene3D" id="1.10.150.130">
    <property type="match status" value="1"/>
</dbReference>
<dbReference type="SUPFAM" id="SSF56349">
    <property type="entry name" value="DNA breaking-rejoining enzymes"/>
    <property type="match status" value="1"/>
</dbReference>